<protein>
    <submittedName>
        <fullName evidence="2">Uncharacterized protein</fullName>
    </submittedName>
</protein>
<feature type="transmembrane region" description="Helical" evidence="1">
    <location>
        <begin position="6"/>
        <end position="27"/>
    </location>
</feature>
<proteinExistence type="predicted"/>
<keyword evidence="1" id="KW-0472">Membrane</keyword>
<organism evidence="2 3">
    <name type="scientific">Gigaspora rosea</name>
    <dbReference type="NCBI Taxonomy" id="44941"/>
    <lineage>
        <taxon>Eukaryota</taxon>
        <taxon>Fungi</taxon>
        <taxon>Fungi incertae sedis</taxon>
        <taxon>Mucoromycota</taxon>
        <taxon>Glomeromycotina</taxon>
        <taxon>Glomeromycetes</taxon>
        <taxon>Diversisporales</taxon>
        <taxon>Gigasporaceae</taxon>
        <taxon>Gigaspora</taxon>
    </lineage>
</organism>
<keyword evidence="1" id="KW-1133">Transmembrane helix</keyword>
<comment type="caution">
    <text evidence="2">The sequence shown here is derived from an EMBL/GenBank/DDBJ whole genome shotgun (WGS) entry which is preliminary data.</text>
</comment>
<sequence length="135" mass="15319">MKYQNFLFLTTIFIGVYMVYFPGIEAYEAKVFTRMDLVQCRVWAEDQGSNRIAGDDGYHDCSGSDSDMIIGTGSDGPNDRYWIIVKVLAGTDDYYHEAFTNHTCVCVMGNFKHIKIRAHIIDDISNCDDDIACFS</sequence>
<gene>
    <name evidence="2" type="ORF">C2G38_2249359</name>
</gene>
<keyword evidence="1" id="KW-0812">Transmembrane</keyword>
<dbReference type="Proteomes" id="UP000266673">
    <property type="component" value="Unassembled WGS sequence"/>
</dbReference>
<dbReference type="EMBL" id="QKWP01001002">
    <property type="protein sequence ID" value="RIB12644.1"/>
    <property type="molecule type" value="Genomic_DNA"/>
</dbReference>
<dbReference type="AlphaFoldDB" id="A0A397UR00"/>
<evidence type="ECO:0000256" key="1">
    <source>
        <dbReference type="SAM" id="Phobius"/>
    </source>
</evidence>
<keyword evidence="3" id="KW-1185">Reference proteome</keyword>
<accession>A0A397UR00</accession>
<evidence type="ECO:0000313" key="3">
    <source>
        <dbReference type="Proteomes" id="UP000266673"/>
    </source>
</evidence>
<name>A0A397UR00_9GLOM</name>
<reference evidence="2 3" key="1">
    <citation type="submission" date="2018-06" db="EMBL/GenBank/DDBJ databases">
        <title>Comparative genomics reveals the genomic features of Rhizophagus irregularis, R. cerebriforme, R. diaphanum and Gigaspora rosea, and their symbiotic lifestyle signature.</title>
        <authorList>
            <person name="Morin E."/>
            <person name="San Clemente H."/>
            <person name="Chen E.C.H."/>
            <person name="De La Providencia I."/>
            <person name="Hainaut M."/>
            <person name="Kuo A."/>
            <person name="Kohler A."/>
            <person name="Murat C."/>
            <person name="Tang N."/>
            <person name="Roy S."/>
            <person name="Loubradou J."/>
            <person name="Henrissat B."/>
            <person name="Grigoriev I.V."/>
            <person name="Corradi N."/>
            <person name="Roux C."/>
            <person name="Martin F.M."/>
        </authorList>
    </citation>
    <scope>NUCLEOTIDE SEQUENCE [LARGE SCALE GENOMIC DNA]</scope>
    <source>
        <strain evidence="2 3">DAOM 194757</strain>
    </source>
</reference>
<evidence type="ECO:0000313" key="2">
    <source>
        <dbReference type="EMBL" id="RIB12644.1"/>
    </source>
</evidence>